<dbReference type="InterPro" id="IPR050660">
    <property type="entry name" value="NEK_Ser/Thr_kinase"/>
</dbReference>
<dbReference type="AlphaFoldDB" id="A0A9P4UZS5"/>
<keyword evidence="3" id="KW-0808">Transferase</keyword>
<comment type="caution">
    <text evidence="11">The sequence shown here is derived from an EMBL/GenBank/DDBJ whole genome shotgun (WGS) entry which is preliminary data.</text>
</comment>
<dbReference type="SUPFAM" id="SSF56112">
    <property type="entry name" value="Protein kinase-like (PK-like)"/>
    <property type="match status" value="1"/>
</dbReference>
<feature type="region of interest" description="Disordered" evidence="9">
    <location>
        <begin position="1"/>
        <end position="25"/>
    </location>
</feature>
<dbReference type="EC" id="2.7.11.1" evidence="1"/>
<dbReference type="OrthoDB" id="310217at2759"/>
<dbReference type="EMBL" id="ML996215">
    <property type="protein sequence ID" value="KAF2730545.1"/>
    <property type="molecule type" value="Genomic_DNA"/>
</dbReference>
<evidence type="ECO:0000256" key="5">
    <source>
        <dbReference type="ARBA" id="ARBA00022777"/>
    </source>
</evidence>
<keyword evidence="12" id="KW-1185">Reference proteome</keyword>
<evidence type="ECO:0000256" key="6">
    <source>
        <dbReference type="ARBA" id="ARBA00022840"/>
    </source>
</evidence>
<evidence type="ECO:0000256" key="9">
    <source>
        <dbReference type="SAM" id="MobiDB-lite"/>
    </source>
</evidence>
<evidence type="ECO:0000256" key="4">
    <source>
        <dbReference type="ARBA" id="ARBA00022741"/>
    </source>
</evidence>
<protein>
    <recommendedName>
        <fullName evidence="1">non-specific serine/threonine protein kinase</fullName>
        <ecNumber evidence="1">2.7.11.1</ecNumber>
    </recommendedName>
</protein>
<dbReference type="GO" id="GO:0005634">
    <property type="term" value="C:nucleus"/>
    <property type="evidence" value="ECO:0007669"/>
    <property type="project" value="TreeGrafter"/>
</dbReference>
<dbReference type="InterPro" id="IPR008271">
    <property type="entry name" value="Ser/Thr_kinase_AS"/>
</dbReference>
<evidence type="ECO:0000256" key="2">
    <source>
        <dbReference type="ARBA" id="ARBA00022527"/>
    </source>
</evidence>
<comment type="catalytic activity">
    <reaction evidence="8">
        <text>L-seryl-[protein] + ATP = O-phospho-L-seryl-[protein] + ADP + H(+)</text>
        <dbReference type="Rhea" id="RHEA:17989"/>
        <dbReference type="Rhea" id="RHEA-COMP:9863"/>
        <dbReference type="Rhea" id="RHEA-COMP:11604"/>
        <dbReference type="ChEBI" id="CHEBI:15378"/>
        <dbReference type="ChEBI" id="CHEBI:29999"/>
        <dbReference type="ChEBI" id="CHEBI:30616"/>
        <dbReference type="ChEBI" id="CHEBI:83421"/>
        <dbReference type="ChEBI" id="CHEBI:456216"/>
        <dbReference type="EC" id="2.7.11.1"/>
    </reaction>
</comment>
<dbReference type="InterPro" id="IPR000719">
    <property type="entry name" value="Prot_kinase_dom"/>
</dbReference>
<keyword evidence="4" id="KW-0547">Nucleotide-binding</keyword>
<keyword evidence="2" id="KW-0723">Serine/threonine-protein kinase</keyword>
<dbReference type="Pfam" id="PF00069">
    <property type="entry name" value="Pkinase"/>
    <property type="match status" value="1"/>
</dbReference>
<evidence type="ECO:0000256" key="7">
    <source>
        <dbReference type="ARBA" id="ARBA00047899"/>
    </source>
</evidence>
<dbReference type="PANTHER" id="PTHR43671">
    <property type="entry name" value="SERINE/THREONINE-PROTEIN KINASE NEK"/>
    <property type="match status" value="1"/>
</dbReference>
<dbReference type="CDD" id="cd00180">
    <property type="entry name" value="PKc"/>
    <property type="match status" value="1"/>
</dbReference>
<dbReference type="Proteomes" id="UP000799444">
    <property type="component" value="Unassembled WGS sequence"/>
</dbReference>
<feature type="domain" description="Protein kinase" evidence="10">
    <location>
        <begin position="38"/>
        <end position="316"/>
    </location>
</feature>
<evidence type="ECO:0000256" key="1">
    <source>
        <dbReference type="ARBA" id="ARBA00012513"/>
    </source>
</evidence>
<comment type="catalytic activity">
    <reaction evidence="7">
        <text>L-threonyl-[protein] + ATP = O-phospho-L-threonyl-[protein] + ADP + H(+)</text>
        <dbReference type="Rhea" id="RHEA:46608"/>
        <dbReference type="Rhea" id="RHEA-COMP:11060"/>
        <dbReference type="Rhea" id="RHEA-COMP:11605"/>
        <dbReference type="ChEBI" id="CHEBI:15378"/>
        <dbReference type="ChEBI" id="CHEBI:30013"/>
        <dbReference type="ChEBI" id="CHEBI:30616"/>
        <dbReference type="ChEBI" id="CHEBI:61977"/>
        <dbReference type="ChEBI" id="CHEBI:456216"/>
        <dbReference type="EC" id="2.7.11.1"/>
    </reaction>
</comment>
<gene>
    <name evidence="11" type="ORF">EJ04DRAFT_567650</name>
</gene>
<dbReference type="GO" id="GO:0005524">
    <property type="term" value="F:ATP binding"/>
    <property type="evidence" value="ECO:0007669"/>
    <property type="project" value="UniProtKB-KW"/>
</dbReference>
<dbReference type="PROSITE" id="PS50011">
    <property type="entry name" value="PROTEIN_KINASE_DOM"/>
    <property type="match status" value="1"/>
</dbReference>
<reference evidence="11" key="1">
    <citation type="journal article" date="2020" name="Stud. Mycol.">
        <title>101 Dothideomycetes genomes: a test case for predicting lifestyles and emergence of pathogens.</title>
        <authorList>
            <person name="Haridas S."/>
            <person name="Albert R."/>
            <person name="Binder M."/>
            <person name="Bloem J."/>
            <person name="Labutti K."/>
            <person name="Salamov A."/>
            <person name="Andreopoulos B."/>
            <person name="Baker S."/>
            <person name="Barry K."/>
            <person name="Bills G."/>
            <person name="Bluhm B."/>
            <person name="Cannon C."/>
            <person name="Castanera R."/>
            <person name="Culley D."/>
            <person name="Daum C."/>
            <person name="Ezra D."/>
            <person name="Gonzalez J."/>
            <person name="Henrissat B."/>
            <person name="Kuo A."/>
            <person name="Liang C."/>
            <person name="Lipzen A."/>
            <person name="Lutzoni F."/>
            <person name="Magnuson J."/>
            <person name="Mondo S."/>
            <person name="Nolan M."/>
            <person name="Ohm R."/>
            <person name="Pangilinan J."/>
            <person name="Park H.-J."/>
            <person name="Ramirez L."/>
            <person name="Alfaro M."/>
            <person name="Sun H."/>
            <person name="Tritt A."/>
            <person name="Yoshinaga Y."/>
            <person name="Zwiers L.-H."/>
            <person name="Turgeon B."/>
            <person name="Goodwin S."/>
            <person name="Spatafora J."/>
            <person name="Crous P."/>
            <person name="Grigoriev I."/>
        </authorList>
    </citation>
    <scope>NUCLEOTIDE SEQUENCE</scope>
    <source>
        <strain evidence="11">CBS 125425</strain>
    </source>
</reference>
<evidence type="ECO:0000313" key="12">
    <source>
        <dbReference type="Proteomes" id="UP000799444"/>
    </source>
</evidence>
<accession>A0A9P4UZS5</accession>
<name>A0A9P4UZS5_9PLEO</name>
<dbReference type="InterPro" id="IPR011009">
    <property type="entry name" value="Kinase-like_dom_sf"/>
</dbReference>
<keyword evidence="6" id="KW-0067">ATP-binding</keyword>
<proteinExistence type="predicted"/>
<evidence type="ECO:0000259" key="10">
    <source>
        <dbReference type="PROSITE" id="PS50011"/>
    </source>
</evidence>
<organism evidence="11 12">
    <name type="scientific">Polyplosphaeria fusca</name>
    <dbReference type="NCBI Taxonomy" id="682080"/>
    <lineage>
        <taxon>Eukaryota</taxon>
        <taxon>Fungi</taxon>
        <taxon>Dikarya</taxon>
        <taxon>Ascomycota</taxon>
        <taxon>Pezizomycotina</taxon>
        <taxon>Dothideomycetes</taxon>
        <taxon>Pleosporomycetidae</taxon>
        <taxon>Pleosporales</taxon>
        <taxon>Tetraplosphaeriaceae</taxon>
        <taxon>Polyplosphaeria</taxon>
    </lineage>
</organism>
<evidence type="ECO:0000256" key="3">
    <source>
        <dbReference type="ARBA" id="ARBA00022679"/>
    </source>
</evidence>
<evidence type="ECO:0000313" key="11">
    <source>
        <dbReference type="EMBL" id="KAF2730545.1"/>
    </source>
</evidence>
<evidence type="ECO:0000256" key="8">
    <source>
        <dbReference type="ARBA" id="ARBA00048679"/>
    </source>
</evidence>
<dbReference type="Gene3D" id="1.10.510.10">
    <property type="entry name" value="Transferase(Phosphotransferase) domain 1"/>
    <property type="match status" value="1"/>
</dbReference>
<keyword evidence="5 11" id="KW-0418">Kinase</keyword>
<dbReference type="SMART" id="SM00220">
    <property type="entry name" value="S_TKc"/>
    <property type="match status" value="1"/>
</dbReference>
<sequence>MPRRSKSAHHPQDDDQLGEASDPASPIYIKERTADYSVVRSIVNPGGMNGGINIVREETTGVEFIQKILKPRDVKFGDAWEEIAVQHQLKHPYVAQLRSAHTNSKAGKASAIVEFCPHGSLQDLIDKHRKARVPLGEKFIWKTFIQIAEVLRYMHCGPRQDDPQFEYTVARGQEWNPVWHLDLKPDNVMLADAPSKRGRRCIEIKLIDFGLSVSQEHIALNKFRSTHIGYTKSFLYPEYPIPGAAADVWQLGAIIICLCRLAACNWDECLAEESAVGEQYSDDLDIAVRACLRSKPDARVKSSNLAFNLEKQYRSLRLPPDSTPLLLKTGTIPPE</sequence>
<dbReference type="PROSITE" id="PS00108">
    <property type="entry name" value="PROTEIN_KINASE_ST"/>
    <property type="match status" value="1"/>
</dbReference>
<dbReference type="GO" id="GO:0004674">
    <property type="term" value="F:protein serine/threonine kinase activity"/>
    <property type="evidence" value="ECO:0007669"/>
    <property type="project" value="UniProtKB-KW"/>
</dbReference>
<dbReference type="PANTHER" id="PTHR43671:SF98">
    <property type="entry name" value="SERINE_THREONINE-PROTEIN KINASE NEK11"/>
    <property type="match status" value="1"/>
</dbReference>